<keyword evidence="4" id="KW-0488">Methylation</keyword>
<dbReference type="SMART" id="SM00174">
    <property type="entry name" value="RHO"/>
    <property type="match status" value="1"/>
</dbReference>
<dbReference type="NCBIfam" id="TIGR00231">
    <property type="entry name" value="small_GTP"/>
    <property type="match status" value="1"/>
</dbReference>
<accession>A0A7J7K2F5</accession>
<dbReference type="InterPro" id="IPR001806">
    <property type="entry name" value="Small_GTPase"/>
</dbReference>
<dbReference type="InterPro" id="IPR005225">
    <property type="entry name" value="Small_GTP-bd"/>
</dbReference>
<dbReference type="Proteomes" id="UP000593567">
    <property type="component" value="Unassembled WGS sequence"/>
</dbReference>
<keyword evidence="3" id="KW-1003">Cell membrane</keyword>
<evidence type="ECO:0000256" key="2">
    <source>
        <dbReference type="ARBA" id="ARBA00008344"/>
    </source>
</evidence>
<dbReference type="PROSITE" id="PS51419">
    <property type="entry name" value="RAB"/>
    <property type="match status" value="1"/>
</dbReference>
<evidence type="ECO:0000313" key="10">
    <source>
        <dbReference type="EMBL" id="KAF6032397.1"/>
    </source>
</evidence>
<dbReference type="OrthoDB" id="5976022at2759"/>
<dbReference type="AlphaFoldDB" id="A0A7J7K2F5"/>
<evidence type="ECO:0000256" key="4">
    <source>
        <dbReference type="ARBA" id="ARBA00022481"/>
    </source>
</evidence>
<evidence type="ECO:0000256" key="5">
    <source>
        <dbReference type="ARBA" id="ARBA00022741"/>
    </source>
</evidence>
<dbReference type="SUPFAM" id="SSF52540">
    <property type="entry name" value="P-loop containing nucleoside triphosphate hydrolases"/>
    <property type="match status" value="1"/>
</dbReference>
<evidence type="ECO:0000256" key="3">
    <source>
        <dbReference type="ARBA" id="ARBA00022475"/>
    </source>
</evidence>
<name>A0A7J7K2F5_BUGNE</name>
<reference evidence="10" key="1">
    <citation type="submission" date="2020-06" db="EMBL/GenBank/DDBJ databases">
        <title>Draft genome of Bugula neritina, a colonial animal packing powerful symbionts and potential medicines.</title>
        <authorList>
            <person name="Rayko M."/>
        </authorList>
    </citation>
    <scope>NUCLEOTIDE SEQUENCE [LARGE SCALE GENOMIC DNA]</scope>
    <source>
        <strain evidence="10">Kwan_BN1</strain>
    </source>
</reference>
<dbReference type="InterPro" id="IPR027417">
    <property type="entry name" value="P-loop_NTPase"/>
</dbReference>
<evidence type="ECO:0000313" key="11">
    <source>
        <dbReference type="Proteomes" id="UP000593567"/>
    </source>
</evidence>
<evidence type="ECO:0000256" key="9">
    <source>
        <dbReference type="ARBA" id="ARBA00023289"/>
    </source>
</evidence>
<evidence type="ECO:0000256" key="6">
    <source>
        <dbReference type="ARBA" id="ARBA00023134"/>
    </source>
</evidence>
<organism evidence="10 11">
    <name type="scientific">Bugula neritina</name>
    <name type="common">Brown bryozoan</name>
    <name type="synonym">Sertularia neritina</name>
    <dbReference type="NCBI Taxonomy" id="10212"/>
    <lineage>
        <taxon>Eukaryota</taxon>
        <taxon>Metazoa</taxon>
        <taxon>Spiralia</taxon>
        <taxon>Lophotrochozoa</taxon>
        <taxon>Bryozoa</taxon>
        <taxon>Gymnolaemata</taxon>
        <taxon>Cheilostomatida</taxon>
        <taxon>Flustrina</taxon>
        <taxon>Buguloidea</taxon>
        <taxon>Bugulidae</taxon>
        <taxon>Bugula</taxon>
    </lineage>
</organism>
<dbReference type="Pfam" id="PF00071">
    <property type="entry name" value="Ras"/>
    <property type="match status" value="1"/>
</dbReference>
<comment type="subcellular location">
    <subcellularLocation>
        <location evidence="1">Cell membrane</location>
        <topology evidence="1">Lipid-anchor</topology>
    </subcellularLocation>
</comment>
<protein>
    <submittedName>
        <fullName evidence="10">Uncharacterized protein</fullName>
    </submittedName>
</protein>
<evidence type="ECO:0000256" key="8">
    <source>
        <dbReference type="ARBA" id="ARBA00023288"/>
    </source>
</evidence>
<dbReference type="EMBL" id="VXIV02001509">
    <property type="protein sequence ID" value="KAF6032397.1"/>
    <property type="molecule type" value="Genomic_DNA"/>
</dbReference>
<dbReference type="GO" id="GO:0003924">
    <property type="term" value="F:GTPase activity"/>
    <property type="evidence" value="ECO:0007669"/>
    <property type="project" value="InterPro"/>
</dbReference>
<proteinExistence type="inferred from homology"/>
<keyword evidence="11" id="KW-1185">Reference proteome</keyword>
<dbReference type="SMART" id="SM00175">
    <property type="entry name" value="RAB"/>
    <property type="match status" value="1"/>
</dbReference>
<dbReference type="GO" id="GO:0005525">
    <property type="term" value="F:GTP binding"/>
    <property type="evidence" value="ECO:0007669"/>
    <property type="project" value="UniProtKB-KW"/>
</dbReference>
<comment type="similarity">
    <text evidence="2">Belongs to the small GTPase superfamily. Ras family.</text>
</comment>
<dbReference type="PRINTS" id="PR00449">
    <property type="entry name" value="RASTRNSFRMNG"/>
</dbReference>
<keyword evidence="5" id="KW-0547">Nucleotide-binding</keyword>
<dbReference type="PROSITE" id="PS51420">
    <property type="entry name" value="RHO"/>
    <property type="match status" value="1"/>
</dbReference>
<comment type="caution">
    <text evidence="10">The sequence shown here is derived from an EMBL/GenBank/DDBJ whole genome shotgun (WGS) entry which is preliminary data.</text>
</comment>
<dbReference type="Gene3D" id="3.40.50.300">
    <property type="entry name" value="P-loop containing nucleotide triphosphate hydrolases"/>
    <property type="match status" value="1"/>
</dbReference>
<dbReference type="PROSITE" id="PS51421">
    <property type="entry name" value="RAS"/>
    <property type="match status" value="1"/>
</dbReference>
<dbReference type="InterPro" id="IPR020849">
    <property type="entry name" value="Small_GTPase_Ras-type"/>
</dbReference>
<dbReference type="GO" id="GO:0005886">
    <property type="term" value="C:plasma membrane"/>
    <property type="evidence" value="ECO:0007669"/>
    <property type="project" value="UniProtKB-SubCell"/>
</dbReference>
<keyword evidence="8" id="KW-0449">Lipoprotein</keyword>
<sequence length="246" mass="28258">MKVIRTHARDEFKSVEIMCKQIIQSCWFLIMKTNSLNNNSSMKTPTEELTQYKLVVVGDGGVGKSALTIQYFQKMFVKDYDPTIEDSYMQQTQIDGQQCILDVLDTAGQEEFSAMREHSMRKGDGFLLVYSVIDYNSFESVTKFYKQILRVKDRDEYPMILIANKIDLTAERVISQGDGLNLANKLGIPYIETSAKDPPVNVDESFEALVRVIRSQPPAFNDAEKRRIKRLSELQKKKKLKKCCIQ</sequence>
<gene>
    <name evidence="10" type="ORF">EB796_009293</name>
</gene>
<dbReference type="PANTHER" id="PTHR24070">
    <property type="entry name" value="RAS, DI-RAS, AND RHEB FAMILY MEMBERS OF SMALL GTPASE SUPERFAMILY"/>
    <property type="match status" value="1"/>
</dbReference>
<keyword evidence="9" id="KW-0636">Prenylation</keyword>
<keyword evidence="6" id="KW-0342">GTP-binding</keyword>
<keyword evidence="7" id="KW-0472">Membrane</keyword>
<dbReference type="FunFam" id="3.40.50.300:FF:000080">
    <property type="entry name" value="Ras-like GTPase Ras1"/>
    <property type="match status" value="1"/>
</dbReference>
<evidence type="ECO:0000256" key="7">
    <source>
        <dbReference type="ARBA" id="ARBA00023136"/>
    </source>
</evidence>
<dbReference type="GO" id="GO:0007165">
    <property type="term" value="P:signal transduction"/>
    <property type="evidence" value="ECO:0007669"/>
    <property type="project" value="InterPro"/>
</dbReference>
<evidence type="ECO:0000256" key="1">
    <source>
        <dbReference type="ARBA" id="ARBA00004193"/>
    </source>
</evidence>
<dbReference type="SMART" id="SM00173">
    <property type="entry name" value="RAS"/>
    <property type="match status" value="1"/>
</dbReference>